<evidence type="ECO:0000256" key="1">
    <source>
        <dbReference type="SAM" id="MobiDB-lite"/>
    </source>
</evidence>
<evidence type="ECO:0000313" key="3">
    <source>
        <dbReference type="Proteomes" id="UP000265520"/>
    </source>
</evidence>
<evidence type="ECO:0000313" key="2">
    <source>
        <dbReference type="EMBL" id="MCI37955.1"/>
    </source>
</evidence>
<sequence length="67" mass="7374">MAGNASDDNTVVISQTDESMNTVSENLEDDVSAEKDKEADLNVIDVDNIDSRKGLLRRLLLPALQRD</sequence>
<dbReference type="AlphaFoldDB" id="A0A392RQV1"/>
<dbReference type="EMBL" id="LXQA010250332">
    <property type="protein sequence ID" value="MCI37955.1"/>
    <property type="molecule type" value="Genomic_DNA"/>
</dbReference>
<reference evidence="2 3" key="1">
    <citation type="journal article" date="2018" name="Front. Plant Sci.">
        <title>Red Clover (Trifolium pratense) and Zigzag Clover (T. medium) - A Picture of Genomic Similarities and Differences.</title>
        <authorList>
            <person name="Dluhosova J."/>
            <person name="Istvanek J."/>
            <person name="Nedelnik J."/>
            <person name="Repkova J."/>
        </authorList>
    </citation>
    <scope>NUCLEOTIDE SEQUENCE [LARGE SCALE GENOMIC DNA]</scope>
    <source>
        <strain evidence="3">cv. 10/8</strain>
        <tissue evidence="2">Leaf</tissue>
    </source>
</reference>
<protein>
    <submittedName>
        <fullName evidence="2">Uncharacterized protein</fullName>
    </submittedName>
</protein>
<name>A0A392RQV1_9FABA</name>
<feature type="region of interest" description="Disordered" evidence="1">
    <location>
        <begin position="1"/>
        <end position="37"/>
    </location>
</feature>
<feature type="compositionally biased region" description="Polar residues" evidence="1">
    <location>
        <begin position="1"/>
        <end position="25"/>
    </location>
</feature>
<dbReference type="Proteomes" id="UP000265520">
    <property type="component" value="Unassembled WGS sequence"/>
</dbReference>
<proteinExistence type="predicted"/>
<keyword evidence="3" id="KW-1185">Reference proteome</keyword>
<accession>A0A392RQV1</accession>
<organism evidence="2 3">
    <name type="scientific">Trifolium medium</name>
    <dbReference type="NCBI Taxonomy" id="97028"/>
    <lineage>
        <taxon>Eukaryota</taxon>
        <taxon>Viridiplantae</taxon>
        <taxon>Streptophyta</taxon>
        <taxon>Embryophyta</taxon>
        <taxon>Tracheophyta</taxon>
        <taxon>Spermatophyta</taxon>
        <taxon>Magnoliopsida</taxon>
        <taxon>eudicotyledons</taxon>
        <taxon>Gunneridae</taxon>
        <taxon>Pentapetalae</taxon>
        <taxon>rosids</taxon>
        <taxon>fabids</taxon>
        <taxon>Fabales</taxon>
        <taxon>Fabaceae</taxon>
        <taxon>Papilionoideae</taxon>
        <taxon>50 kb inversion clade</taxon>
        <taxon>NPAAA clade</taxon>
        <taxon>Hologalegina</taxon>
        <taxon>IRL clade</taxon>
        <taxon>Trifolieae</taxon>
        <taxon>Trifolium</taxon>
    </lineage>
</organism>
<comment type="caution">
    <text evidence="2">The sequence shown here is derived from an EMBL/GenBank/DDBJ whole genome shotgun (WGS) entry which is preliminary data.</text>
</comment>